<sequence>MTESVKNLLKTLGPGIVFAGMCIGVSHLVQSTRAGADYGFVLLPAVLAAVIFKYPFFEFSSRYTSATGKSILYGYDNLGRWILWLYGIVNVLTMFIVTAAIAFVAAGLMSTILQVEIGADALAALILLVCVIILAGGKYSALDGLLKVVSTVLLISTLVAAFVAFNKGVKPPVEGFIPNEVMSVVGITFLIALMGWMPTAVDMSAWTGLWAEERVKQTKYIPTLKETLLDFNIGYAITGVLAVVFLSLGALVMYGTGIELSNNSTGFASQLISLYTTSIGEWSYLIIAVAAFSTMFSTSITVLDGYGRAMNKVFVIITGQEKKWNYTFWVVVVALGAYLVLSQYLNNLKSLVDLATTISFVIAPLAAILNYKVIFSSEVNKDLQPPLWLKNLARAGIVFLSVFTLIYFYVLIVGL</sequence>
<feature type="transmembrane region" description="Helical" evidence="5">
    <location>
        <begin position="81"/>
        <end position="105"/>
    </location>
</feature>
<evidence type="ECO:0000256" key="4">
    <source>
        <dbReference type="ARBA" id="ARBA00023136"/>
    </source>
</evidence>
<protein>
    <submittedName>
        <fullName evidence="6">Nramp family divalent metal transporter</fullName>
    </submittedName>
</protein>
<dbReference type="EMBL" id="CP070608">
    <property type="protein sequence ID" value="QSE97599.1"/>
    <property type="molecule type" value="Genomic_DNA"/>
</dbReference>
<organism evidence="6 7">
    <name type="scientific">Fulvivirga lutea</name>
    <dbReference type="NCBI Taxonomy" id="2810512"/>
    <lineage>
        <taxon>Bacteria</taxon>
        <taxon>Pseudomonadati</taxon>
        <taxon>Bacteroidota</taxon>
        <taxon>Cytophagia</taxon>
        <taxon>Cytophagales</taxon>
        <taxon>Fulvivirgaceae</taxon>
        <taxon>Fulvivirga</taxon>
    </lineage>
</organism>
<dbReference type="InterPro" id="IPR001046">
    <property type="entry name" value="NRAMP_fam"/>
</dbReference>
<evidence type="ECO:0000256" key="5">
    <source>
        <dbReference type="SAM" id="Phobius"/>
    </source>
</evidence>
<feature type="transmembrane region" description="Helical" evidence="5">
    <location>
        <begin position="144"/>
        <end position="165"/>
    </location>
</feature>
<keyword evidence="4 5" id="KW-0472">Membrane</keyword>
<feature type="transmembrane region" description="Helical" evidence="5">
    <location>
        <begin position="282"/>
        <end position="303"/>
    </location>
</feature>
<reference evidence="6" key="1">
    <citation type="submission" date="2021-02" db="EMBL/GenBank/DDBJ databases">
        <title>Fulvivirga sp. S481 isolated from sea water.</title>
        <authorList>
            <person name="Bae S.S."/>
            <person name="Baek K."/>
        </authorList>
    </citation>
    <scope>NUCLEOTIDE SEQUENCE</scope>
    <source>
        <strain evidence="6">S481</strain>
    </source>
</reference>
<feature type="transmembrane region" description="Helical" evidence="5">
    <location>
        <begin position="351"/>
        <end position="371"/>
    </location>
</feature>
<dbReference type="KEGG" id="fuv:JR347_00485"/>
<dbReference type="GO" id="GO:0046873">
    <property type="term" value="F:metal ion transmembrane transporter activity"/>
    <property type="evidence" value="ECO:0007669"/>
    <property type="project" value="InterPro"/>
</dbReference>
<evidence type="ECO:0000313" key="6">
    <source>
        <dbReference type="EMBL" id="QSE97599.1"/>
    </source>
</evidence>
<evidence type="ECO:0000256" key="2">
    <source>
        <dbReference type="ARBA" id="ARBA00022692"/>
    </source>
</evidence>
<gene>
    <name evidence="6" type="ORF">JR347_00485</name>
</gene>
<dbReference type="NCBIfam" id="NF037982">
    <property type="entry name" value="Nramp_1"/>
    <property type="match status" value="1"/>
</dbReference>
<dbReference type="AlphaFoldDB" id="A0A975A0P3"/>
<feature type="transmembrane region" description="Helical" evidence="5">
    <location>
        <begin position="117"/>
        <end position="137"/>
    </location>
</feature>
<feature type="transmembrane region" description="Helical" evidence="5">
    <location>
        <begin position="12"/>
        <end position="29"/>
    </location>
</feature>
<proteinExistence type="predicted"/>
<feature type="transmembrane region" description="Helical" evidence="5">
    <location>
        <begin position="324"/>
        <end position="345"/>
    </location>
</feature>
<keyword evidence="7" id="KW-1185">Reference proteome</keyword>
<accession>A0A975A0P3</accession>
<dbReference type="Gene3D" id="1.20.1740.10">
    <property type="entry name" value="Amino acid/polyamine transporter I"/>
    <property type="match status" value="1"/>
</dbReference>
<evidence type="ECO:0000256" key="3">
    <source>
        <dbReference type="ARBA" id="ARBA00022989"/>
    </source>
</evidence>
<feature type="transmembrane region" description="Helical" evidence="5">
    <location>
        <begin position="185"/>
        <end position="211"/>
    </location>
</feature>
<evidence type="ECO:0000313" key="7">
    <source>
        <dbReference type="Proteomes" id="UP000662783"/>
    </source>
</evidence>
<dbReference type="GO" id="GO:0016020">
    <property type="term" value="C:membrane"/>
    <property type="evidence" value="ECO:0007669"/>
    <property type="project" value="UniProtKB-SubCell"/>
</dbReference>
<dbReference type="RefSeq" id="WP_205722108.1">
    <property type="nucleotide sequence ID" value="NZ_CP070608.1"/>
</dbReference>
<feature type="transmembrane region" description="Helical" evidence="5">
    <location>
        <begin position="392"/>
        <end position="412"/>
    </location>
</feature>
<dbReference type="Proteomes" id="UP000662783">
    <property type="component" value="Chromosome"/>
</dbReference>
<name>A0A975A0P3_9BACT</name>
<keyword evidence="2 5" id="KW-0812">Transmembrane</keyword>
<dbReference type="Pfam" id="PF01566">
    <property type="entry name" value="Nramp"/>
    <property type="match status" value="1"/>
</dbReference>
<evidence type="ECO:0000256" key="1">
    <source>
        <dbReference type="ARBA" id="ARBA00004141"/>
    </source>
</evidence>
<keyword evidence="3 5" id="KW-1133">Transmembrane helix</keyword>
<feature type="transmembrane region" description="Helical" evidence="5">
    <location>
        <begin position="232"/>
        <end position="254"/>
    </location>
</feature>
<feature type="transmembrane region" description="Helical" evidence="5">
    <location>
        <begin position="41"/>
        <end position="60"/>
    </location>
</feature>
<comment type="subcellular location">
    <subcellularLocation>
        <location evidence="1">Membrane</location>
        <topology evidence="1">Multi-pass membrane protein</topology>
    </subcellularLocation>
</comment>